<dbReference type="RefSeq" id="WP_073585186.1">
    <property type="nucleotide sequence ID" value="NZ_AP024897.1"/>
</dbReference>
<evidence type="ECO:0000313" key="2">
    <source>
        <dbReference type="EMBL" id="SHO57839.1"/>
    </source>
</evidence>
<keyword evidence="3" id="KW-1185">Reference proteome</keyword>
<dbReference type="PROSITE" id="PS51257">
    <property type="entry name" value="PROKAR_LIPOPROTEIN"/>
    <property type="match status" value="1"/>
</dbReference>
<dbReference type="Pfam" id="PF20404">
    <property type="entry name" value="DUF6694"/>
    <property type="match status" value="1"/>
</dbReference>
<dbReference type="Proteomes" id="UP000184600">
    <property type="component" value="Unassembled WGS sequence"/>
</dbReference>
<feature type="signal peptide" evidence="1">
    <location>
        <begin position="1"/>
        <end position="19"/>
    </location>
</feature>
<accession>A0A1M7YYT2</accession>
<dbReference type="AlphaFoldDB" id="A0A1M7YYT2"/>
<feature type="chain" id="PRO_5012997788" description="Lipoprotein" evidence="1">
    <location>
        <begin position="20"/>
        <end position="106"/>
    </location>
</feature>
<dbReference type="InterPro" id="IPR046516">
    <property type="entry name" value="DUF6694"/>
</dbReference>
<organism evidence="2 3">
    <name type="scientific">Vibrio quintilis</name>
    <dbReference type="NCBI Taxonomy" id="1117707"/>
    <lineage>
        <taxon>Bacteria</taxon>
        <taxon>Pseudomonadati</taxon>
        <taxon>Pseudomonadota</taxon>
        <taxon>Gammaproteobacteria</taxon>
        <taxon>Vibrionales</taxon>
        <taxon>Vibrionaceae</taxon>
        <taxon>Vibrio</taxon>
    </lineage>
</organism>
<dbReference type="OrthoDB" id="7068749at2"/>
<protein>
    <recommendedName>
        <fullName evidence="4">Lipoprotein</fullName>
    </recommendedName>
</protein>
<evidence type="ECO:0000313" key="3">
    <source>
        <dbReference type="Proteomes" id="UP000184600"/>
    </source>
</evidence>
<sequence>MQKLFIAVLFCFMLSGCFDPVTFDASNESTMKISSRNIAKSMSEEQREEFSRAVMYFSMGGTEGLKKIMTAIDDAQRDQIFAEHLAVINGLTGDEILEKYRSLTSH</sequence>
<evidence type="ECO:0008006" key="4">
    <source>
        <dbReference type="Google" id="ProtNLM"/>
    </source>
</evidence>
<evidence type="ECO:0000256" key="1">
    <source>
        <dbReference type="SAM" id="SignalP"/>
    </source>
</evidence>
<name>A0A1M7YYT2_9VIBR</name>
<dbReference type="EMBL" id="FRFG01000048">
    <property type="protein sequence ID" value="SHO57839.1"/>
    <property type="molecule type" value="Genomic_DNA"/>
</dbReference>
<gene>
    <name evidence="2" type="ORF">VQ7734_03609</name>
</gene>
<keyword evidence="1" id="KW-0732">Signal</keyword>
<reference evidence="3" key="1">
    <citation type="submission" date="2016-12" db="EMBL/GenBank/DDBJ databases">
        <authorList>
            <person name="Rodrigo-Torres L."/>
            <person name="Arahal R.D."/>
            <person name="Lucena T."/>
        </authorList>
    </citation>
    <scope>NUCLEOTIDE SEQUENCE [LARGE SCALE GENOMIC DNA]</scope>
</reference>
<proteinExistence type="predicted"/>